<feature type="compositionally biased region" description="Basic and acidic residues" evidence="1">
    <location>
        <begin position="21"/>
        <end position="66"/>
    </location>
</feature>
<dbReference type="EMBL" id="HG796218">
    <property type="protein sequence ID" value="CDL65100.1"/>
    <property type="molecule type" value="Genomic_DNA"/>
</dbReference>
<feature type="compositionally biased region" description="Basic and acidic residues" evidence="1">
    <location>
        <begin position="107"/>
        <end position="117"/>
    </location>
</feature>
<feature type="signal peptide" evidence="2">
    <location>
        <begin position="1"/>
        <end position="19"/>
    </location>
</feature>
<accession>A0A077RJE2</accession>
<dbReference type="AlphaFoldDB" id="A0A077RJE2"/>
<evidence type="ECO:0000313" key="3">
    <source>
        <dbReference type="EMBL" id="CDL65100.1"/>
    </source>
</evidence>
<organism evidence="3">
    <name type="scientific">Staphylococcus xylosus</name>
    <dbReference type="NCBI Taxonomy" id="1288"/>
    <lineage>
        <taxon>Bacteria</taxon>
        <taxon>Bacillati</taxon>
        <taxon>Bacillota</taxon>
        <taxon>Bacilli</taxon>
        <taxon>Bacillales</taxon>
        <taxon>Staphylococcaceae</taxon>
        <taxon>Staphylococcus</taxon>
    </lineage>
</organism>
<feature type="compositionally biased region" description="Acidic residues" evidence="1">
    <location>
        <begin position="151"/>
        <end position="165"/>
    </location>
</feature>
<sequence>MKKVLFLILASFLILGACGQEESKSEDKKDTKSSDKNTDKDKDNKKDNNQKSEDDDKEKSDKKNNEENDNEEVVSNKEEQSQQDSQNQEQQDSQQQVNQEQQNNNDNRMHYDPEYDKYGYTGMVDEDGMPELDPNENFDPHGGATPGENYVPEDEPEEDNSDSESDNPYMNMPNQEWRANTGDGLSSGEKQTKQQILDGTFEGDDGDEILEALDYYQSKYGN</sequence>
<reference evidence="3" key="1">
    <citation type="journal article" date="2014" name="Antimicrob. Agents Chemother.">
        <title>The Novel Macrolide-Lincosamide-Streptogramin B Resistance Gene erm(44) Is Associated with a Prophage in Staphylococcus xylosus.</title>
        <authorList>
            <person name="Wipf J.R."/>
            <person name="Schwendener S."/>
            <person name="Perreten V."/>
        </authorList>
    </citation>
    <scope>NUCLEOTIDE SEQUENCE</scope>
    <source>
        <strain evidence="3">JW4341</strain>
    </source>
</reference>
<dbReference type="PROSITE" id="PS51257">
    <property type="entry name" value="PROKAR_LIPOPROTEIN"/>
    <property type="match status" value="1"/>
</dbReference>
<keyword evidence="2" id="KW-0732">Signal</keyword>
<feature type="region of interest" description="Disordered" evidence="1">
    <location>
        <begin position="15"/>
        <end position="207"/>
    </location>
</feature>
<feature type="compositionally biased region" description="Acidic residues" evidence="1">
    <location>
        <begin position="124"/>
        <end position="136"/>
    </location>
</feature>
<evidence type="ECO:0008006" key="4">
    <source>
        <dbReference type="Google" id="ProtNLM"/>
    </source>
</evidence>
<feature type="chain" id="PRO_5038487481" description="Lipoprotein" evidence="2">
    <location>
        <begin position="20"/>
        <end position="222"/>
    </location>
</feature>
<evidence type="ECO:0000256" key="1">
    <source>
        <dbReference type="SAM" id="MobiDB-lite"/>
    </source>
</evidence>
<evidence type="ECO:0000256" key="2">
    <source>
        <dbReference type="SAM" id="SignalP"/>
    </source>
</evidence>
<proteinExistence type="predicted"/>
<protein>
    <recommendedName>
        <fullName evidence="4">Lipoprotein</fullName>
    </recommendedName>
</protein>
<name>A0A077RJE2_STAXY</name>
<feature type="compositionally biased region" description="Low complexity" evidence="1">
    <location>
        <begin position="82"/>
        <end position="106"/>
    </location>
</feature>